<keyword evidence="6" id="KW-1185">Reference proteome</keyword>
<reference evidence="5 6" key="1">
    <citation type="submission" date="2021-08" db="EMBL/GenBank/DDBJ databases">
        <title>Draft Genome Sequence of Phanerochaete sordida strain YK-624.</title>
        <authorList>
            <person name="Mori T."/>
            <person name="Dohra H."/>
            <person name="Suzuki T."/>
            <person name="Kawagishi H."/>
            <person name="Hirai H."/>
        </authorList>
    </citation>
    <scope>NUCLEOTIDE SEQUENCE [LARGE SCALE GENOMIC DNA]</scope>
    <source>
        <strain evidence="5 6">YK-624</strain>
    </source>
</reference>
<dbReference type="GO" id="GO:0004197">
    <property type="term" value="F:cysteine-type endopeptidase activity"/>
    <property type="evidence" value="ECO:0007669"/>
    <property type="project" value="InterPro"/>
</dbReference>
<dbReference type="InterPro" id="IPR011600">
    <property type="entry name" value="Pept_C14_caspase"/>
</dbReference>
<dbReference type="Gene3D" id="3.40.50.12660">
    <property type="match status" value="1"/>
</dbReference>
<dbReference type="GO" id="GO:0006915">
    <property type="term" value="P:apoptotic process"/>
    <property type="evidence" value="ECO:0007669"/>
    <property type="project" value="UniProtKB-KW"/>
</dbReference>
<evidence type="ECO:0000313" key="5">
    <source>
        <dbReference type="EMBL" id="GJE85474.1"/>
    </source>
</evidence>
<keyword evidence="2" id="KW-0053">Apoptosis</keyword>
<evidence type="ECO:0000313" key="6">
    <source>
        <dbReference type="Proteomes" id="UP000703269"/>
    </source>
</evidence>
<dbReference type="SUPFAM" id="SSF52129">
    <property type="entry name" value="Caspase-like"/>
    <property type="match status" value="1"/>
</dbReference>
<dbReference type="AlphaFoldDB" id="A0A9P3G0H8"/>
<proteinExistence type="inferred from homology"/>
<dbReference type="GO" id="GO:0005737">
    <property type="term" value="C:cytoplasm"/>
    <property type="evidence" value="ECO:0007669"/>
    <property type="project" value="TreeGrafter"/>
</dbReference>
<dbReference type="GO" id="GO:0006508">
    <property type="term" value="P:proteolysis"/>
    <property type="evidence" value="ECO:0007669"/>
    <property type="project" value="InterPro"/>
</dbReference>
<protein>
    <submittedName>
        <fullName evidence="5">Caspase family protein</fullName>
    </submittedName>
</protein>
<dbReference type="PANTHER" id="PTHR48104:SF30">
    <property type="entry name" value="METACASPASE-1"/>
    <property type="match status" value="1"/>
</dbReference>
<gene>
    <name evidence="5" type="ORF">PsYK624_015530</name>
</gene>
<evidence type="ECO:0000256" key="2">
    <source>
        <dbReference type="ARBA" id="ARBA00022703"/>
    </source>
</evidence>
<dbReference type="Proteomes" id="UP000703269">
    <property type="component" value="Unassembled WGS sequence"/>
</dbReference>
<evidence type="ECO:0000259" key="4">
    <source>
        <dbReference type="Pfam" id="PF00656"/>
    </source>
</evidence>
<dbReference type="PANTHER" id="PTHR48104">
    <property type="entry name" value="METACASPASE-4"/>
    <property type="match status" value="1"/>
</dbReference>
<evidence type="ECO:0000256" key="1">
    <source>
        <dbReference type="ARBA" id="ARBA00009005"/>
    </source>
</evidence>
<keyword evidence="3" id="KW-0645">Protease</keyword>
<comment type="caution">
    <text evidence="5">The sequence shown here is derived from an EMBL/GenBank/DDBJ whole genome shotgun (WGS) entry which is preliminary data.</text>
</comment>
<dbReference type="Pfam" id="PF00656">
    <property type="entry name" value="Peptidase_C14"/>
    <property type="match status" value="1"/>
</dbReference>
<comment type="similarity">
    <text evidence="1">Belongs to the peptidase C14B family.</text>
</comment>
<organism evidence="5 6">
    <name type="scientific">Phanerochaete sordida</name>
    <dbReference type="NCBI Taxonomy" id="48140"/>
    <lineage>
        <taxon>Eukaryota</taxon>
        <taxon>Fungi</taxon>
        <taxon>Dikarya</taxon>
        <taxon>Basidiomycota</taxon>
        <taxon>Agaricomycotina</taxon>
        <taxon>Agaricomycetes</taxon>
        <taxon>Polyporales</taxon>
        <taxon>Phanerochaetaceae</taxon>
        <taxon>Phanerochaete</taxon>
    </lineage>
</organism>
<dbReference type="InterPro" id="IPR029030">
    <property type="entry name" value="Caspase-like_dom_sf"/>
</dbReference>
<dbReference type="OrthoDB" id="3223806at2759"/>
<name>A0A9P3G0H8_9APHY</name>
<evidence type="ECO:0000256" key="3">
    <source>
        <dbReference type="ARBA" id="ARBA00022807"/>
    </source>
</evidence>
<dbReference type="InterPro" id="IPR050452">
    <property type="entry name" value="Metacaspase"/>
</dbReference>
<accession>A0A9P3G0H8</accession>
<keyword evidence="3" id="KW-0788">Thiol protease</keyword>
<sequence length="391" mass="42873">MVKKALLIGNHYPHFPEDHQLRSAYGDVDAVHAFLAHTVGFDDIVQMKDDIDPDDPQYPSRDNILDALENLVADAAEGDYLIFHFSGHGSQRDAENDSSEADGKDEAIWPADVEPNEDFTDGFNIILDDDIKANLVIPAADAGATLVIILDCCHSGTGADLQYSYTDPGEGSISPPKRKLALRKLIKGGDEYEEGPGAIVSWAACQDPHISISLAGSGGFFVKAFIDGFNRNWGATHQQLLHCIKERMVQEAQNHFQHLRAARVLTGKQLRMLERWWEKNRSEPVLGVLYNEARVLVTPVVDTLGYYASSEGVVSALADGARGFYQDTDFGGDWQDGNDNGFGNSSAGFDQGTGFDDGWQNGGMDGNAMANFAQDFQQDLSQDFGQDSNWF</sequence>
<keyword evidence="3" id="KW-0378">Hydrolase</keyword>
<dbReference type="EMBL" id="BPQB01000002">
    <property type="protein sequence ID" value="GJE85474.1"/>
    <property type="molecule type" value="Genomic_DNA"/>
</dbReference>
<feature type="domain" description="Peptidase C14 caspase" evidence="4">
    <location>
        <begin position="3"/>
        <end position="253"/>
    </location>
</feature>